<name>A0A839HFS9_9GAMM</name>
<dbReference type="Proteomes" id="UP000548632">
    <property type="component" value="Unassembled WGS sequence"/>
</dbReference>
<comment type="caution">
    <text evidence="1">The sequence shown here is derived from an EMBL/GenBank/DDBJ whole genome shotgun (WGS) entry which is preliminary data.</text>
</comment>
<keyword evidence="1" id="KW-0479">Metal-binding</keyword>
<accession>A0A839HFS9</accession>
<keyword evidence="2" id="KW-1185">Reference proteome</keyword>
<dbReference type="GO" id="GO:0008270">
    <property type="term" value="F:zinc ion binding"/>
    <property type="evidence" value="ECO:0007669"/>
    <property type="project" value="UniProtKB-KW"/>
</dbReference>
<organism evidence="1 2">
    <name type="scientific">Thiospirillum jenense</name>
    <dbReference type="NCBI Taxonomy" id="1653858"/>
    <lineage>
        <taxon>Bacteria</taxon>
        <taxon>Pseudomonadati</taxon>
        <taxon>Pseudomonadota</taxon>
        <taxon>Gammaproteobacteria</taxon>
        <taxon>Chromatiales</taxon>
        <taxon>Chromatiaceae</taxon>
        <taxon>Thiospirillum</taxon>
    </lineage>
</organism>
<sequence length="59" mass="6656">MQKSPVSKPIVVKSADLPICCPPLHDAIWNAHPRVYLPIEDNPEHRAICPYCGAIYQMQ</sequence>
<evidence type="ECO:0000313" key="1">
    <source>
        <dbReference type="EMBL" id="MBB1125987.1"/>
    </source>
</evidence>
<keyword evidence="1" id="KW-0863">Zinc-finger</keyword>
<keyword evidence="1" id="KW-0862">Zinc</keyword>
<reference evidence="1 2" key="1">
    <citation type="journal article" date="2020" name="Arch. Microbiol.">
        <title>The genome sequence of the giant phototrophic gammaproteobacterium Thiospirillum jenense gives insight into its physiological properties and phylogenetic relationships.</title>
        <authorList>
            <person name="Imhoff J.F."/>
            <person name="Meyer T.E."/>
            <person name="Kyndt J.A."/>
        </authorList>
    </citation>
    <scope>NUCLEOTIDE SEQUENCE [LARGE SCALE GENOMIC DNA]</scope>
    <source>
        <strain evidence="1 2">DSM 216</strain>
    </source>
</reference>
<protein>
    <submittedName>
        <fullName evidence="1">Zinc-finger domain-containing protein</fullName>
    </submittedName>
</protein>
<dbReference type="Gene3D" id="2.60.260.40">
    <property type="entry name" value="q5lls5 like domains"/>
    <property type="match status" value="1"/>
</dbReference>
<dbReference type="AlphaFoldDB" id="A0A839HFS9"/>
<gene>
    <name evidence="1" type="ORF">HUK38_07050</name>
</gene>
<evidence type="ECO:0000313" key="2">
    <source>
        <dbReference type="Proteomes" id="UP000548632"/>
    </source>
</evidence>
<proteinExistence type="predicted"/>
<dbReference type="EMBL" id="JABVCQ010000012">
    <property type="protein sequence ID" value="MBB1125987.1"/>
    <property type="molecule type" value="Genomic_DNA"/>
</dbReference>